<comment type="subcellular location">
    <subcellularLocation>
        <location evidence="1">Membrane</location>
        <topology evidence="1">Multi-pass membrane protein</topology>
    </subcellularLocation>
</comment>
<dbReference type="SUPFAM" id="SSF63712">
    <property type="entry name" value="Nicotinic receptor ligand binding domain-like"/>
    <property type="match status" value="1"/>
</dbReference>
<dbReference type="PANTHER" id="PTHR18945">
    <property type="entry name" value="NEUROTRANSMITTER GATED ION CHANNEL"/>
    <property type="match status" value="1"/>
</dbReference>
<dbReference type="AlphaFoldDB" id="A0ABD3MS35"/>
<accession>A0ABD3MS35</accession>
<dbReference type="InterPro" id="IPR006202">
    <property type="entry name" value="Neur_chan_lig-bd"/>
</dbReference>
<reference evidence="7 8" key="1">
    <citation type="submission" date="2024-10" db="EMBL/GenBank/DDBJ databases">
        <title>Updated reference genomes for cyclostephanoid diatoms.</title>
        <authorList>
            <person name="Roberts W.R."/>
            <person name="Alverson A.J."/>
        </authorList>
    </citation>
    <scope>NUCLEOTIDE SEQUENCE [LARGE SCALE GENOMIC DNA]</scope>
    <source>
        <strain evidence="7 8">AJA232-27</strain>
    </source>
</reference>
<keyword evidence="8" id="KW-1185">Reference proteome</keyword>
<feature type="compositionally biased region" description="Polar residues" evidence="5">
    <location>
        <begin position="489"/>
        <end position="501"/>
    </location>
</feature>
<dbReference type="SUPFAM" id="SSF90112">
    <property type="entry name" value="Neurotransmitter-gated ion-channel transmembrane pore"/>
    <property type="match status" value="1"/>
</dbReference>
<dbReference type="InterPro" id="IPR036719">
    <property type="entry name" value="Neuro-gated_channel_TM_sf"/>
</dbReference>
<evidence type="ECO:0000256" key="4">
    <source>
        <dbReference type="ARBA" id="ARBA00023136"/>
    </source>
</evidence>
<evidence type="ECO:0000256" key="3">
    <source>
        <dbReference type="ARBA" id="ARBA00022989"/>
    </source>
</evidence>
<gene>
    <name evidence="7" type="ORF">ACHAWU_007452</name>
</gene>
<keyword evidence="4" id="KW-0472">Membrane</keyword>
<dbReference type="Gene3D" id="1.20.58.390">
    <property type="entry name" value="Neurotransmitter-gated ion-channel transmembrane domain"/>
    <property type="match status" value="1"/>
</dbReference>
<feature type="domain" description="Neurotransmitter-gated ion-channel ligand-binding" evidence="6">
    <location>
        <begin position="156"/>
        <end position="245"/>
    </location>
</feature>
<name>A0ABD3MS35_9STRA</name>
<dbReference type="EMBL" id="JALLBG020000080">
    <property type="protein sequence ID" value="KAL3766789.1"/>
    <property type="molecule type" value="Genomic_DNA"/>
</dbReference>
<organism evidence="7 8">
    <name type="scientific">Discostella pseudostelligera</name>
    <dbReference type="NCBI Taxonomy" id="259834"/>
    <lineage>
        <taxon>Eukaryota</taxon>
        <taxon>Sar</taxon>
        <taxon>Stramenopiles</taxon>
        <taxon>Ochrophyta</taxon>
        <taxon>Bacillariophyta</taxon>
        <taxon>Coscinodiscophyceae</taxon>
        <taxon>Thalassiosirophycidae</taxon>
        <taxon>Stephanodiscales</taxon>
        <taxon>Stephanodiscaceae</taxon>
        <taxon>Discostella</taxon>
    </lineage>
</organism>
<keyword evidence="2" id="KW-0812">Transmembrane</keyword>
<evidence type="ECO:0000256" key="5">
    <source>
        <dbReference type="SAM" id="MobiDB-lite"/>
    </source>
</evidence>
<keyword evidence="3" id="KW-1133">Transmembrane helix</keyword>
<dbReference type="InterPro" id="IPR036734">
    <property type="entry name" value="Neur_chan_lig-bd_sf"/>
</dbReference>
<dbReference type="InterPro" id="IPR006201">
    <property type="entry name" value="Neur_channel"/>
</dbReference>
<feature type="compositionally biased region" description="Low complexity" evidence="5">
    <location>
        <begin position="502"/>
        <end position="516"/>
    </location>
</feature>
<feature type="compositionally biased region" description="Polar residues" evidence="5">
    <location>
        <begin position="110"/>
        <end position="131"/>
    </location>
</feature>
<dbReference type="InterPro" id="IPR038050">
    <property type="entry name" value="Neuro_actylchol_rec"/>
</dbReference>
<evidence type="ECO:0000256" key="1">
    <source>
        <dbReference type="ARBA" id="ARBA00004141"/>
    </source>
</evidence>
<proteinExistence type="predicted"/>
<feature type="region of interest" description="Disordered" evidence="5">
    <location>
        <begin position="104"/>
        <end position="131"/>
    </location>
</feature>
<dbReference type="Pfam" id="PF02931">
    <property type="entry name" value="Neur_chan_LBD"/>
    <property type="match status" value="1"/>
</dbReference>
<dbReference type="Gene3D" id="2.70.170.10">
    <property type="entry name" value="Neurotransmitter-gated ion-channel ligand-binding domain"/>
    <property type="match status" value="1"/>
</dbReference>
<dbReference type="GO" id="GO:0016020">
    <property type="term" value="C:membrane"/>
    <property type="evidence" value="ECO:0007669"/>
    <property type="project" value="UniProtKB-SubCell"/>
</dbReference>
<evidence type="ECO:0000313" key="8">
    <source>
        <dbReference type="Proteomes" id="UP001530293"/>
    </source>
</evidence>
<dbReference type="Proteomes" id="UP001530293">
    <property type="component" value="Unassembled WGS sequence"/>
</dbReference>
<comment type="caution">
    <text evidence="7">The sequence shown here is derived from an EMBL/GenBank/DDBJ whole genome shotgun (WGS) entry which is preliminary data.</text>
</comment>
<evidence type="ECO:0000313" key="7">
    <source>
        <dbReference type="EMBL" id="KAL3766789.1"/>
    </source>
</evidence>
<feature type="region of interest" description="Disordered" evidence="5">
    <location>
        <begin position="469"/>
        <end position="516"/>
    </location>
</feature>
<evidence type="ECO:0000259" key="6">
    <source>
        <dbReference type="Pfam" id="PF02931"/>
    </source>
</evidence>
<sequence>MPSSSFSNNDSFHHHDDHRATFDIVSQDIEVFTTNYDPYSPPVELDMTGHDTHLLGPKIVMLDSFVVDLLNVDTSAQTFRLKLILNMDWEDDGIIEPEFKAKRNLGRTGGSTSKKQVQRSSMESICSTNTNATEESSYRTGKYVLKQTYRDDPLTTTWSPELVLMNGIADEDPIEAGSNFHSVQMLAGRPVISRSVLYQPECRCAFSFSNFPFDETDLVVKFGSNKWSSEQVKFMWSQRLEESKQGKASDALNQRNRSLLRRGVDQNAIGGVGLSEFEIIEIRVESDEVDVNSLHKYDHANGAFSHAHLIIRVRRDPYSYLLRVSSVAELLMFLEVLSFLAHNDDLAARFSISGTIFLAMVSLYGPMADALPKVSVVTRVDKWHLQNFVLLFASNVENLVAHMLHTILPENVVKIVENLLAIGYLYLVIQNFIWFVKPLKDRDDFPHLKLWMEARLDAWKEPWWKKGGSVGAGGGNSTTLEESGIFDPISSSRRGTVRTKNSSSTYTSSASQFKNE</sequence>
<protein>
    <recommendedName>
        <fullName evidence="6">Neurotransmitter-gated ion-channel ligand-binding domain-containing protein</fullName>
    </recommendedName>
</protein>
<evidence type="ECO:0000256" key="2">
    <source>
        <dbReference type="ARBA" id="ARBA00022692"/>
    </source>
</evidence>